<dbReference type="Proteomes" id="UP000518300">
    <property type="component" value="Unassembled WGS sequence"/>
</dbReference>
<evidence type="ECO:0000313" key="2">
    <source>
        <dbReference type="Proteomes" id="UP000518300"/>
    </source>
</evidence>
<name>A0A848LFR9_9BACT</name>
<sequence>MSIWRGLWALWRSRPYGRRLANKVADTLGRCHGICYDHIDYCGVGLFKRGKKFIYDHVYYGVPEFEENGAPQEGIAVFQDRESFVDWLSRQSDESLSGRDQPDPFYFNNQRITRARLKDAVAGYIPRV</sequence>
<protein>
    <submittedName>
        <fullName evidence="1">Uncharacterized protein</fullName>
    </submittedName>
</protein>
<dbReference type="AlphaFoldDB" id="A0A848LFR9"/>
<organism evidence="1 2">
    <name type="scientific">Pyxidicoccus fallax</name>
    <dbReference type="NCBI Taxonomy" id="394095"/>
    <lineage>
        <taxon>Bacteria</taxon>
        <taxon>Pseudomonadati</taxon>
        <taxon>Myxococcota</taxon>
        <taxon>Myxococcia</taxon>
        <taxon>Myxococcales</taxon>
        <taxon>Cystobacterineae</taxon>
        <taxon>Myxococcaceae</taxon>
        <taxon>Pyxidicoccus</taxon>
    </lineage>
</organism>
<dbReference type="EMBL" id="JABBJJ010000092">
    <property type="protein sequence ID" value="NMO17232.1"/>
    <property type="molecule type" value="Genomic_DNA"/>
</dbReference>
<comment type="caution">
    <text evidence="1">The sequence shown here is derived from an EMBL/GenBank/DDBJ whole genome shotgun (WGS) entry which is preliminary data.</text>
</comment>
<proteinExistence type="predicted"/>
<accession>A0A848LFR9</accession>
<keyword evidence="2" id="KW-1185">Reference proteome</keyword>
<dbReference type="RefSeq" id="WP_169346514.1">
    <property type="nucleotide sequence ID" value="NZ_JABBJJ010000092.1"/>
</dbReference>
<evidence type="ECO:0000313" key="1">
    <source>
        <dbReference type="EMBL" id="NMO17232.1"/>
    </source>
</evidence>
<gene>
    <name evidence="1" type="ORF">HG543_20550</name>
</gene>
<reference evidence="1 2" key="1">
    <citation type="submission" date="2020-04" db="EMBL/GenBank/DDBJ databases">
        <title>Draft genome of Pyxidicoccus fallax type strain.</title>
        <authorList>
            <person name="Whitworth D.E."/>
        </authorList>
    </citation>
    <scope>NUCLEOTIDE SEQUENCE [LARGE SCALE GENOMIC DNA]</scope>
    <source>
        <strain evidence="1 2">DSM 14698</strain>
    </source>
</reference>